<evidence type="ECO:0000256" key="5">
    <source>
        <dbReference type="ARBA" id="ARBA00022679"/>
    </source>
</evidence>
<comment type="pathway">
    <text evidence="3">Glycerolipid metabolism; triacylglycerol biosynthesis.</text>
</comment>
<dbReference type="GO" id="GO:0047196">
    <property type="term" value="F:long-chain-alcohol O-fatty-acyltransferase activity"/>
    <property type="evidence" value="ECO:0007669"/>
    <property type="project" value="UniProtKB-EC"/>
</dbReference>
<proteinExistence type="inferred from homology"/>
<evidence type="ECO:0000259" key="12">
    <source>
        <dbReference type="Pfam" id="PF03007"/>
    </source>
</evidence>
<dbReference type="GO" id="GO:0004144">
    <property type="term" value="F:diacylglycerol O-acyltransferase activity"/>
    <property type="evidence" value="ECO:0007669"/>
    <property type="project" value="UniProtKB-EC"/>
</dbReference>
<evidence type="ECO:0000256" key="6">
    <source>
        <dbReference type="ARBA" id="ARBA00022824"/>
    </source>
</evidence>
<keyword evidence="11" id="KW-0812">Transmembrane</keyword>
<sequence>MKPIKTKTSNTDLLGFPSAAELGDDAEPVSPSSVVFHEPDFNVHVVAIMGIKTQVDSKVVKDKLVDSLLRNPRFSSIQVIDEKDNGRLKWVKTLVDLEDHVITPNVCANEDTKPEKIIEKYVLKLTETPLDKSKPLWDLHLINLRTSDAESVAIFRVHHSLGDGMSLVSLLLACTRQTANPDALPTIPALRKAKKQRGFGSFLMILFNTIVDVFRFILTALFLKDTQTPLRSPPGVEFTARRIVHRTVSLDDMKLIKNHLSATINDVALGVTQAGISRYLNRKYGELKKESVGSTEERNNLAKNIRFRTALLINLRPAGIKKMAEMMEKNSDAKYGNGIGFVLLPINIALRDDPLEYVREAKATVDRKKNSLEAIWNSTIVDAIPKLFGTEV</sequence>
<dbReference type="GO" id="GO:0019432">
    <property type="term" value="P:triglyceride biosynthetic process"/>
    <property type="evidence" value="ECO:0007669"/>
    <property type="project" value="UniProtKB-UniPathway"/>
</dbReference>
<evidence type="ECO:0000256" key="10">
    <source>
        <dbReference type="ARBA" id="ARBA00048109"/>
    </source>
</evidence>
<dbReference type="InterPro" id="IPR004255">
    <property type="entry name" value="O-acyltransferase_WSD1_N"/>
</dbReference>
<evidence type="ECO:0000256" key="2">
    <source>
        <dbReference type="ARBA" id="ARBA00004586"/>
    </source>
</evidence>
<dbReference type="Gene3D" id="3.30.559.10">
    <property type="entry name" value="Chloramphenicol acetyltransferase-like domain"/>
    <property type="match status" value="1"/>
</dbReference>
<feature type="domain" description="O-acyltransferase WSD1-like N-terminal" evidence="12">
    <location>
        <begin position="60"/>
        <end position="268"/>
    </location>
</feature>
<protein>
    <recommendedName>
        <fullName evidence="16">Diacylglycerol O-acyltransferase</fullName>
    </recommendedName>
</protein>
<comment type="pathway">
    <text evidence="4">Lipid metabolism.</text>
</comment>
<name>A0A7N0U0D2_KALFE</name>
<organism evidence="14 15">
    <name type="scientific">Kalanchoe fedtschenkoi</name>
    <name type="common">Lavender scallops</name>
    <name type="synonym">South American air plant</name>
    <dbReference type="NCBI Taxonomy" id="63787"/>
    <lineage>
        <taxon>Eukaryota</taxon>
        <taxon>Viridiplantae</taxon>
        <taxon>Streptophyta</taxon>
        <taxon>Embryophyta</taxon>
        <taxon>Tracheophyta</taxon>
        <taxon>Spermatophyta</taxon>
        <taxon>Magnoliopsida</taxon>
        <taxon>eudicotyledons</taxon>
        <taxon>Gunneridae</taxon>
        <taxon>Pentapetalae</taxon>
        <taxon>Saxifragales</taxon>
        <taxon>Crassulaceae</taxon>
        <taxon>Kalanchoe</taxon>
    </lineage>
</organism>
<evidence type="ECO:0000256" key="3">
    <source>
        <dbReference type="ARBA" id="ARBA00004771"/>
    </source>
</evidence>
<dbReference type="GO" id="GO:0005789">
    <property type="term" value="C:endoplasmic reticulum membrane"/>
    <property type="evidence" value="ECO:0007669"/>
    <property type="project" value="UniProtKB-SubCell"/>
</dbReference>
<evidence type="ECO:0000313" key="15">
    <source>
        <dbReference type="Proteomes" id="UP000594263"/>
    </source>
</evidence>
<dbReference type="InterPro" id="IPR045034">
    <property type="entry name" value="O-acyltransferase_WSD1-like"/>
</dbReference>
<dbReference type="Pfam" id="PF06974">
    <property type="entry name" value="WS_DGAT_C"/>
    <property type="match status" value="1"/>
</dbReference>
<dbReference type="GO" id="GO:0005886">
    <property type="term" value="C:plasma membrane"/>
    <property type="evidence" value="ECO:0007669"/>
    <property type="project" value="UniProtKB-SubCell"/>
</dbReference>
<evidence type="ECO:0000259" key="13">
    <source>
        <dbReference type="Pfam" id="PF06974"/>
    </source>
</evidence>
<dbReference type="EnsemblPlants" id="Kaladp0048s0729.2.v1.1">
    <property type="protein sequence ID" value="Kaladp0048s0729.2.v1.1"/>
    <property type="gene ID" value="Kaladp0048s0729.v1.1"/>
</dbReference>
<keyword evidence="7" id="KW-0012">Acyltransferase</keyword>
<comment type="catalytic activity">
    <reaction evidence="10">
        <text>an acyl-CoA + a 1,2-diacyl-sn-glycerol = a triacyl-sn-glycerol + CoA</text>
        <dbReference type="Rhea" id="RHEA:10868"/>
        <dbReference type="ChEBI" id="CHEBI:17815"/>
        <dbReference type="ChEBI" id="CHEBI:57287"/>
        <dbReference type="ChEBI" id="CHEBI:58342"/>
        <dbReference type="ChEBI" id="CHEBI:64615"/>
        <dbReference type="EC" id="2.3.1.20"/>
    </reaction>
</comment>
<dbReference type="InterPro" id="IPR009721">
    <property type="entry name" value="O-acyltransferase_WSD1_C"/>
</dbReference>
<comment type="similarity">
    <text evidence="8">In the N-terminal section; belongs to the long-chain O-acyltransferase family.</text>
</comment>
<feature type="transmembrane region" description="Helical" evidence="11">
    <location>
        <begin position="199"/>
        <end position="223"/>
    </location>
</feature>
<dbReference type="PANTHER" id="PTHR31650:SF74">
    <property type="entry name" value="O-ACYLTRANSFERASE WSD1-LIKE"/>
    <property type="match status" value="1"/>
</dbReference>
<dbReference type="Proteomes" id="UP000594263">
    <property type="component" value="Unplaced"/>
</dbReference>
<evidence type="ECO:0000256" key="7">
    <source>
        <dbReference type="ARBA" id="ARBA00023315"/>
    </source>
</evidence>
<keyword evidence="11" id="KW-1133">Transmembrane helix</keyword>
<keyword evidence="6" id="KW-0256">Endoplasmic reticulum</keyword>
<evidence type="ECO:0000256" key="11">
    <source>
        <dbReference type="SAM" id="Phobius"/>
    </source>
</evidence>
<dbReference type="AlphaFoldDB" id="A0A7N0U0D2"/>
<keyword evidence="5" id="KW-0808">Transferase</keyword>
<accession>A0A7N0U0D2</accession>
<evidence type="ECO:0000256" key="9">
    <source>
        <dbReference type="ARBA" id="ARBA00047604"/>
    </source>
</evidence>
<dbReference type="Gramene" id="Kaladp0048s0729.2.v1.1">
    <property type="protein sequence ID" value="Kaladp0048s0729.2.v1.1"/>
    <property type="gene ID" value="Kaladp0048s0729.v1.1"/>
</dbReference>
<evidence type="ECO:0008006" key="16">
    <source>
        <dbReference type="Google" id="ProtNLM"/>
    </source>
</evidence>
<dbReference type="InterPro" id="IPR023213">
    <property type="entry name" value="CAT-like_dom_sf"/>
</dbReference>
<dbReference type="PANTHER" id="PTHR31650">
    <property type="entry name" value="O-ACYLTRANSFERASE (WSD1-LIKE) FAMILY PROTEIN"/>
    <property type="match status" value="1"/>
</dbReference>
<evidence type="ECO:0000256" key="4">
    <source>
        <dbReference type="ARBA" id="ARBA00005189"/>
    </source>
</evidence>
<reference evidence="14" key="1">
    <citation type="submission" date="2021-01" db="UniProtKB">
        <authorList>
            <consortium name="EnsemblPlants"/>
        </authorList>
    </citation>
    <scope>IDENTIFICATION</scope>
</reference>
<evidence type="ECO:0000313" key="14">
    <source>
        <dbReference type="EnsemblPlants" id="Kaladp0048s0729.2.v1.1"/>
    </source>
</evidence>
<feature type="domain" description="O-acyltransferase WSD1 C-terminal" evidence="13">
    <location>
        <begin position="336"/>
        <end position="392"/>
    </location>
</feature>
<comment type="subcellular location">
    <subcellularLocation>
        <location evidence="1">Cell membrane</location>
        <topology evidence="1">Single-pass membrane protein</topology>
    </subcellularLocation>
    <subcellularLocation>
        <location evidence="2">Endoplasmic reticulum membrane</location>
    </subcellularLocation>
</comment>
<dbReference type="UniPathway" id="UPA00282"/>
<dbReference type="Pfam" id="PF03007">
    <property type="entry name" value="WS_DGAT_cat"/>
    <property type="match status" value="1"/>
</dbReference>
<evidence type="ECO:0000256" key="8">
    <source>
        <dbReference type="ARBA" id="ARBA00024360"/>
    </source>
</evidence>
<keyword evidence="15" id="KW-1185">Reference proteome</keyword>
<comment type="catalytic activity">
    <reaction evidence="9">
        <text>a long chain fatty alcohol + a fatty acyl-CoA = a long-chain alcohol wax ester + CoA</text>
        <dbReference type="Rhea" id="RHEA:38443"/>
        <dbReference type="ChEBI" id="CHEBI:17135"/>
        <dbReference type="ChEBI" id="CHEBI:57287"/>
        <dbReference type="ChEBI" id="CHEBI:77636"/>
        <dbReference type="ChEBI" id="CHEBI:235323"/>
        <dbReference type="EC" id="2.3.1.75"/>
    </reaction>
</comment>
<dbReference type="SUPFAM" id="SSF52777">
    <property type="entry name" value="CoA-dependent acyltransferases"/>
    <property type="match status" value="1"/>
</dbReference>
<keyword evidence="11" id="KW-0472">Membrane</keyword>
<evidence type="ECO:0000256" key="1">
    <source>
        <dbReference type="ARBA" id="ARBA00004162"/>
    </source>
</evidence>